<reference evidence="1 2" key="1">
    <citation type="submission" date="2007-04" db="EMBL/GenBank/DDBJ databases">
        <title>Complete genome sequence of Burkholderia multivorans ATCC 17616.</title>
        <authorList>
            <person name="Ohtsubo Y."/>
            <person name="Yamashita A."/>
            <person name="Kurokawa K."/>
            <person name="Takami H."/>
            <person name="Yuhara S."/>
            <person name="Nishiyama E."/>
            <person name="Endo R."/>
            <person name="Miyazaki R."/>
            <person name="Ono A."/>
            <person name="Yano K."/>
            <person name="Ito M."/>
            <person name="Sota M."/>
            <person name="Yuji N."/>
            <person name="Hattori M."/>
            <person name="Tsuda M."/>
        </authorList>
    </citation>
    <scope>NUCLEOTIDE SEQUENCE [LARGE SCALE GENOMIC DNA]</scope>
    <source>
        <strain evidence="2">ATCC 17616 / 249</strain>
    </source>
</reference>
<dbReference type="KEGG" id="bmu:Bmul_1802"/>
<accession>A0A0H3KE42</accession>
<proteinExistence type="predicted"/>
<dbReference type="InterPro" id="IPR021283">
    <property type="entry name" value="Phage_Wedge1"/>
</dbReference>
<protein>
    <submittedName>
        <fullName evidence="1">Bacteriophage protein</fullName>
    </submittedName>
</protein>
<dbReference type="AlphaFoldDB" id="A0A0H3KE42"/>
<sequence>MAALTDYTGLITSEHRDKPRFAATVAAVVQPLVDQMNVLQSMPGKFDLDNAVGVQLDDVGLWVGVSRKIRTPLTGIYFSFDIDGLGFDQGTWKGPFDPDTGLTVLDDDTYRLVIRAKIGANRWDGTLESSAAILNSIFGNPSSDLVPVHANGEVFGTGDGVTKNFPLTYGGAQVRRVDNATLYRNDWQGNQLLYPTARTNLLKYSQDLTQNVWSKSNASIAAGATTGPDGVSGAAKLVENTATSSHLTRYTYAYVAGTTYTATLYLKAAERAYATFLFFDGSGNIASFQLNLLTGQVVAGGTSLSGATCTLTSLQNGWWAASITATAPIATSGTYFDLRMANVWPITSVSGMSYAGDGVSGMYIFGGQLETGSIATSYIPTTTAPVTVTDYALSSSGVAQLAVAPATGAKLSWTGDGAVYQQGTRVFIEDHQDMSMTIGIAGKVPSAVFLALLAGGYIPLKPEGVRVNYTIVTSVDTAPLFGFDVNNQYIAGFDAGAWGTPV</sequence>
<evidence type="ECO:0000313" key="2">
    <source>
        <dbReference type="Proteomes" id="UP000008815"/>
    </source>
</evidence>
<dbReference type="HOGENOM" id="CLU_542567_0_0_4"/>
<name>A0A0H3KE42_BURM1</name>
<dbReference type="Pfam" id="PF11041">
    <property type="entry name" value="Phage_Wedge1"/>
    <property type="match status" value="2"/>
</dbReference>
<dbReference type="KEGG" id="bmj:BMULJ_01437"/>
<dbReference type="eggNOG" id="ENOG5032T60">
    <property type="taxonomic scope" value="Bacteria"/>
</dbReference>
<dbReference type="Proteomes" id="UP000008815">
    <property type="component" value="Chromosome 1"/>
</dbReference>
<evidence type="ECO:0000313" key="1">
    <source>
        <dbReference type="EMBL" id="BAG43372.1"/>
    </source>
</evidence>
<organism evidence="1 2">
    <name type="scientific">Burkholderia multivorans (strain ATCC 17616 / 249)</name>
    <dbReference type="NCBI Taxonomy" id="395019"/>
    <lineage>
        <taxon>Bacteria</taxon>
        <taxon>Pseudomonadati</taxon>
        <taxon>Pseudomonadota</taxon>
        <taxon>Betaproteobacteria</taxon>
        <taxon>Burkholderiales</taxon>
        <taxon>Burkholderiaceae</taxon>
        <taxon>Burkholderia</taxon>
        <taxon>Burkholderia cepacia complex</taxon>
    </lineage>
</organism>
<dbReference type="STRING" id="395019.BMULJ_01437"/>
<keyword evidence="2" id="KW-1185">Reference proteome</keyword>
<dbReference type="EMBL" id="AP009385">
    <property type="protein sequence ID" value="BAG43372.1"/>
    <property type="molecule type" value="Genomic_DNA"/>
</dbReference>
<gene>
    <name evidence="1" type="ordered locus">BMULJ_01437</name>
</gene>